<accession>A0ABV3CHE2</accession>
<keyword evidence="2" id="KW-1185">Reference proteome</keyword>
<name>A0ABV3CHE2_9ACTN</name>
<gene>
    <name evidence="1" type="ORF">AB0A88_29355</name>
</gene>
<sequence length="118" mass="12911">MVDQEPWPHAHRHDNLWAWSIGITEGERLIEVFTALAARAAVEDASLDTAELDTLSLHAVADAATGKVDIELLAGSRILLSREVRRALLVIVDRSRPTPPTYSALLRHAAVAGIHHEP</sequence>
<evidence type="ECO:0000313" key="1">
    <source>
        <dbReference type="EMBL" id="MEU7074201.1"/>
    </source>
</evidence>
<protein>
    <recommendedName>
        <fullName evidence="3">ANTAR domain-containing protein</fullName>
    </recommendedName>
</protein>
<evidence type="ECO:0000313" key="2">
    <source>
        <dbReference type="Proteomes" id="UP001551329"/>
    </source>
</evidence>
<dbReference type="RefSeq" id="WP_358476493.1">
    <property type="nucleotide sequence ID" value="NZ_JBEZAE010000024.1"/>
</dbReference>
<reference evidence="1 2" key="1">
    <citation type="submission" date="2024-06" db="EMBL/GenBank/DDBJ databases">
        <title>The Natural Products Discovery Center: Release of the First 8490 Sequenced Strains for Exploring Actinobacteria Biosynthetic Diversity.</title>
        <authorList>
            <person name="Kalkreuter E."/>
            <person name="Kautsar S.A."/>
            <person name="Yang D."/>
            <person name="Bader C.D."/>
            <person name="Teijaro C.N."/>
            <person name="Fluegel L."/>
            <person name="Davis C.M."/>
            <person name="Simpson J.R."/>
            <person name="Lauterbach L."/>
            <person name="Steele A.D."/>
            <person name="Gui C."/>
            <person name="Meng S."/>
            <person name="Li G."/>
            <person name="Viehrig K."/>
            <person name="Ye F."/>
            <person name="Su P."/>
            <person name="Kiefer A.F."/>
            <person name="Nichols A."/>
            <person name="Cepeda A.J."/>
            <person name="Yan W."/>
            <person name="Fan B."/>
            <person name="Jiang Y."/>
            <person name="Adhikari A."/>
            <person name="Zheng C.-J."/>
            <person name="Schuster L."/>
            <person name="Cowan T.M."/>
            <person name="Smanski M.J."/>
            <person name="Chevrette M.G."/>
            <person name="De Carvalho L.P.S."/>
            <person name="Shen B."/>
        </authorList>
    </citation>
    <scope>NUCLEOTIDE SEQUENCE [LARGE SCALE GENOMIC DNA]</scope>
    <source>
        <strain evidence="1 2">NPDC045974</strain>
    </source>
</reference>
<dbReference type="Proteomes" id="UP001551329">
    <property type="component" value="Unassembled WGS sequence"/>
</dbReference>
<dbReference type="EMBL" id="JBEZAE010000024">
    <property type="protein sequence ID" value="MEU7074201.1"/>
    <property type="molecule type" value="Genomic_DNA"/>
</dbReference>
<evidence type="ECO:0008006" key="3">
    <source>
        <dbReference type="Google" id="ProtNLM"/>
    </source>
</evidence>
<comment type="caution">
    <text evidence="1">The sequence shown here is derived from an EMBL/GenBank/DDBJ whole genome shotgun (WGS) entry which is preliminary data.</text>
</comment>
<proteinExistence type="predicted"/>
<organism evidence="1 2">
    <name type="scientific">Streptomyces narbonensis</name>
    <dbReference type="NCBI Taxonomy" id="67333"/>
    <lineage>
        <taxon>Bacteria</taxon>
        <taxon>Bacillati</taxon>
        <taxon>Actinomycetota</taxon>
        <taxon>Actinomycetes</taxon>
        <taxon>Kitasatosporales</taxon>
        <taxon>Streptomycetaceae</taxon>
        <taxon>Streptomyces</taxon>
    </lineage>
</organism>